<name>A0ABY5NJY5_9MICO</name>
<dbReference type="Proteomes" id="UP001054811">
    <property type="component" value="Chromosome"/>
</dbReference>
<protein>
    <submittedName>
        <fullName evidence="1">TadE family protein</fullName>
    </submittedName>
</protein>
<organism evidence="1 2">
    <name type="scientific">Microbacterium elymi</name>
    <dbReference type="NCBI Taxonomy" id="2909587"/>
    <lineage>
        <taxon>Bacteria</taxon>
        <taxon>Bacillati</taxon>
        <taxon>Actinomycetota</taxon>
        <taxon>Actinomycetes</taxon>
        <taxon>Micrococcales</taxon>
        <taxon>Microbacteriaceae</taxon>
        <taxon>Microbacterium</taxon>
    </lineage>
</organism>
<reference evidence="1" key="1">
    <citation type="submission" date="2022-01" db="EMBL/GenBank/DDBJ databases">
        <title>Microbacterium eymi and Microbacterium rhizovicinus sp. nov., isolated from the rhizospheric soil of Elymus tsukushiensis, a plant native to the Dokdo Islands, Republic of Korea.</title>
        <authorList>
            <person name="Hwang Y.J."/>
        </authorList>
    </citation>
    <scope>NUCLEOTIDE SEQUENCE</scope>
    <source>
        <strain evidence="1">KUDC0405</strain>
    </source>
</reference>
<evidence type="ECO:0000313" key="1">
    <source>
        <dbReference type="EMBL" id="UUT35482.1"/>
    </source>
</evidence>
<proteinExistence type="predicted"/>
<gene>
    <name evidence="1" type="ORF">L2X98_19075</name>
</gene>
<accession>A0ABY5NJY5</accession>
<keyword evidence="2" id="KW-1185">Reference proteome</keyword>
<dbReference type="RefSeq" id="WP_259612088.1">
    <property type="nucleotide sequence ID" value="NZ_CP091139.2"/>
</dbReference>
<dbReference type="EMBL" id="CP091139">
    <property type="protein sequence ID" value="UUT35482.1"/>
    <property type="molecule type" value="Genomic_DNA"/>
</dbReference>
<evidence type="ECO:0000313" key="2">
    <source>
        <dbReference type="Proteomes" id="UP001054811"/>
    </source>
</evidence>
<sequence length="126" mass="12741">MLVPIVYLVIALGAIQEQSLGAESGARHIARAVATAPDEAAARERAEAVLGSIVAEYGMDAGDVDLAVTCAPAGGACPRAGATLTVTVRTRVALPLVPPILGLDRAASIPIEASSAQRVSRLWGAS</sequence>